<sequence length="84" mass="9305">MRILKRSSRDNVISARPDSVSSTKLSSAMHRTRTNDVIFPVGSSNKLYRESPIAKLAMSLANCECKNFLESTPVTKISSRVCSK</sequence>
<accession>A0A6J6U5N1</accession>
<feature type="region of interest" description="Disordered" evidence="1">
    <location>
        <begin position="1"/>
        <end position="28"/>
    </location>
</feature>
<evidence type="ECO:0000313" key="2">
    <source>
        <dbReference type="EMBL" id="CAB4754364.1"/>
    </source>
</evidence>
<name>A0A6J6U5N1_9ZZZZ</name>
<dbReference type="AlphaFoldDB" id="A0A6J6U5N1"/>
<protein>
    <submittedName>
        <fullName evidence="2">Unannotated protein</fullName>
    </submittedName>
</protein>
<proteinExistence type="predicted"/>
<evidence type="ECO:0000256" key="1">
    <source>
        <dbReference type="SAM" id="MobiDB-lite"/>
    </source>
</evidence>
<dbReference type="EMBL" id="CAEZZK010000039">
    <property type="protein sequence ID" value="CAB4754364.1"/>
    <property type="molecule type" value="Genomic_DNA"/>
</dbReference>
<gene>
    <name evidence="2" type="ORF">UFOPK2855_00317</name>
</gene>
<reference evidence="2" key="1">
    <citation type="submission" date="2020-05" db="EMBL/GenBank/DDBJ databases">
        <authorList>
            <person name="Chiriac C."/>
            <person name="Salcher M."/>
            <person name="Ghai R."/>
            <person name="Kavagutti S V."/>
        </authorList>
    </citation>
    <scope>NUCLEOTIDE SEQUENCE</scope>
</reference>
<organism evidence="2">
    <name type="scientific">freshwater metagenome</name>
    <dbReference type="NCBI Taxonomy" id="449393"/>
    <lineage>
        <taxon>unclassified sequences</taxon>
        <taxon>metagenomes</taxon>
        <taxon>ecological metagenomes</taxon>
    </lineage>
</organism>